<reference evidence="1 2" key="1">
    <citation type="journal article" date="2022" name="Genome Biol. Evol.">
        <title>Host diet, physiology and behaviors set the stage for Lachnospiraceae cladogenesis.</title>
        <authorList>
            <person name="Vera-Ponce De Leon A."/>
            <person name="Schneider M."/>
            <person name="Jahnes B.C."/>
            <person name="Sadowski V."/>
            <person name="Camuy-Velez L.A."/>
            <person name="Duan J."/>
            <person name="Sabree Z.L."/>
        </authorList>
    </citation>
    <scope>NUCLEOTIDE SEQUENCE [LARGE SCALE GENOMIC DNA]</scope>
    <source>
        <strain evidence="1 2">PAL227</strain>
    </source>
</reference>
<accession>A0ABT1EHU5</accession>
<evidence type="ECO:0000313" key="2">
    <source>
        <dbReference type="Proteomes" id="UP001523565"/>
    </source>
</evidence>
<dbReference type="RefSeq" id="WP_262069154.1">
    <property type="nucleotide sequence ID" value="NZ_JAMXOC010000011.1"/>
</dbReference>
<sequence>MNTALSAEGNEKMFVNDEHIEFYQENIEKCRYQDVYHKALIYCLGISSEVRRKVERIYDFENEEIKPECLKEGWVTGGFAKVIRLAFNLFCNDTPSIYEYEDDLEEAIRECKYYAVEDIFCCEYGSYFFQAIMIRYPEYFRNEKGGF</sequence>
<organism evidence="1 2">
    <name type="scientific">Ohessyouella blattaphilus</name>
    <dbReference type="NCBI Taxonomy" id="2949333"/>
    <lineage>
        <taxon>Bacteria</taxon>
        <taxon>Bacillati</taxon>
        <taxon>Bacillota</taxon>
        <taxon>Clostridia</taxon>
        <taxon>Lachnospirales</taxon>
        <taxon>Lachnospiraceae</taxon>
        <taxon>Ohessyouella</taxon>
    </lineage>
</organism>
<protein>
    <submittedName>
        <fullName evidence="1">DUF6075 family protein</fullName>
    </submittedName>
</protein>
<dbReference type="Proteomes" id="UP001523565">
    <property type="component" value="Unassembled WGS sequence"/>
</dbReference>
<comment type="caution">
    <text evidence="1">The sequence shown here is derived from an EMBL/GenBank/DDBJ whole genome shotgun (WGS) entry which is preliminary data.</text>
</comment>
<name>A0ABT1EHU5_9FIRM</name>
<proteinExistence type="predicted"/>
<dbReference type="Pfam" id="PF19552">
    <property type="entry name" value="DUF6075"/>
    <property type="match status" value="1"/>
</dbReference>
<dbReference type="InterPro" id="IPR045721">
    <property type="entry name" value="DUF6075"/>
</dbReference>
<keyword evidence="2" id="KW-1185">Reference proteome</keyword>
<dbReference type="EMBL" id="JAMZFV010000011">
    <property type="protein sequence ID" value="MCP1110273.1"/>
    <property type="molecule type" value="Genomic_DNA"/>
</dbReference>
<evidence type="ECO:0000313" key="1">
    <source>
        <dbReference type="EMBL" id="MCP1110273.1"/>
    </source>
</evidence>
<gene>
    <name evidence="1" type="ORF">NK118_08420</name>
</gene>